<dbReference type="Proteomes" id="UP001296776">
    <property type="component" value="Unassembled WGS sequence"/>
</dbReference>
<dbReference type="EMBL" id="NRSJ01000004">
    <property type="protein sequence ID" value="MBK1703743.1"/>
    <property type="molecule type" value="Genomic_DNA"/>
</dbReference>
<reference evidence="2" key="2">
    <citation type="journal article" date="2020" name="Microorganisms">
        <title>Osmotic Adaptation and Compatible Solute Biosynthesis of Phototrophic Bacteria as Revealed from Genome Analyses.</title>
        <authorList>
            <person name="Imhoff J.F."/>
            <person name="Rahn T."/>
            <person name="Kunzel S."/>
            <person name="Keller A."/>
            <person name="Neulinger S.C."/>
        </authorList>
    </citation>
    <scope>NUCLEOTIDE SEQUENCE</scope>
    <source>
        <strain evidence="2">DSM 11080</strain>
    </source>
</reference>
<dbReference type="AlphaFoldDB" id="A0AAJ0X904"/>
<organism evidence="2 3">
    <name type="scientific">Halochromatium glycolicum</name>
    <dbReference type="NCBI Taxonomy" id="85075"/>
    <lineage>
        <taxon>Bacteria</taxon>
        <taxon>Pseudomonadati</taxon>
        <taxon>Pseudomonadota</taxon>
        <taxon>Gammaproteobacteria</taxon>
        <taxon>Chromatiales</taxon>
        <taxon>Chromatiaceae</taxon>
        <taxon>Halochromatium</taxon>
    </lineage>
</organism>
<dbReference type="InterPro" id="IPR002145">
    <property type="entry name" value="CopG"/>
</dbReference>
<gene>
    <name evidence="2" type="ORF">CKO40_04090</name>
</gene>
<reference evidence="2" key="1">
    <citation type="submission" date="2017-08" db="EMBL/GenBank/DDBJ databases">
        <authorList>
            <person name="Imhoff J.F."/>
            <person name="Rahn T."/>
            <person name="Kuenzel S."/>
            <person name="Neulinger S.C."/>
        </authorList>
    </citation>
    <scope>NUCLEOTIDE SEQUENCE</scope>
    <source>
        <strain evidence="2">DSM 11080</strain>
    </source>
</reference>
<comment type="caution">
    <text evidence="2">The sequence shown here is derived from an EMBL/GenBank/DDBJ whole genome shotgun (WGS) entry which is preliminary data.</text>
</comment>
<evidence type="ECO:0000259" key="1">
    <source>
        <dbReference type="Pfam" id="PF01402"/>
    </source>
</evidence>
<dbReference type="Pfam" id="PF01402">
    <property type="entry name" value="RHH_1"/>
    <property type="match status" value="1"/>
</dbReference>
<protein>
    <submittedName>
        <fullName evidence="2">Toxin-antitoxin system HicB family antitoxin</fullName>
    </submittedName>
</protein>
<accession>A0AAJ0X904</accession>
<dbReference type="RefSeq" id="WP_200344912.1">
    <property type="nucleotide sequence ID" value="NZ_NRSJ01000004.1"/>
</dbReference>
<keyword evidence="3" id="KW-1185">Reference proteome</keyword>
<proteinExistence type="predicted"/>
<evidence type="ECO:0000313" key="3">
    <source>
        <dbReference type="Proteomes" id="UP001296776"/>
    </source>
</evidence>
<name>A0AAJ0X904_9GAMM</name>
<dbReference type="GO" id="GO:0006355">
    <property type="term" value="P:regulation of DNA-templated transcription"/>
    <property type="evidence" value="ECO:0007669"/>
    <property type="project" value="InterPro"/>
</dbReference>
<feature type="domain" description="Ribbon-helix-helix protein CopG" evidence="1">
    <location>
        <begin position="3"/>
        <end position="40"/>
    </location>
</feature>
<sequence length="76" mass="8114">MTSLTVTLPDDTYRRLNEIAQGRGQSIDALIDAMANHLVAEADAEARFRARAARGQGQSERGLDLLSKALGDAASD</sequence>
<dbReference type="CDD" id="cd21631">
    <property type="entry name" value="RHH_CopG_NikR-like"/>
    <property type="match status" value="1"/>
</dbReference>
<evidence type="ECO:0000313" key="2">
    <source>
        <dbReference type="EMBL" id="MBK1703743.1"/>
    </source>
</evidence>